<protein>
    <recommendedName>
        <fullName evidence="5">DUF3558 domain-containing protein</fullName>
    </recommendedName>
</protein>
<keyword evidence="2" id="KW-0812">Transmembrane</keyword>
<dbReference type="OrthoDB" id="3480616at2"/>
<comment type="caution">
    <text evidence="3">The sequence shown here is derived from an EMBL/GenBank/DDBJ whole genome shotgun (WGS) entry which is preliminary data.</text>
</comment>
<reference evidence="3 4" key="1">
    <citation type="submission" date="2019-12" db="EMBL/GenBank/DDBJ databases">
        <title>Nocardia macrotermitis sp. nov. and Nocardia aurantia sp. nov., isolated from the gut of the fungus growing-termite Macrotermes natalensis.</title>
        <authorList>
            <person name="Christine B."/>
            <person name="Rene B."/>
        </authorList>
    </citation>
    <scope>NUCLEOTIDE SEQUENCE [LARGE SCALE GENOMIC DNA]</scope>
    <source>
        <strain evidence="3 4">DSM 102126</strain>
    </source>
</reference>
<evidence type="ECO:0000313" key="4">
    <source>
        <dbReference type="Proteomes" id="UP000431901"/>
    </source>
</evidence>
<sequence>MGKGSGIGPKRPQERFERVYSGPERPRGPRRPRALPLVLTAAAVVLAGGVALVLMPGGGSGERRPPPPSAVPSHSAAPPPGAPITRLGDPCAGVGRATLDRLVPGATSRRHTDAATATCTFTAPGKRYRWLTVDERLVAATGGDPSGAARQTFAAALRQATGEPAQRTLTLERIDGLGDEAFHWFTVDEPPSTVTGQVTVRVRNVVLTVAYSEAAPESGGPAAARRACLANAEGAAREVLAGFR</sequence>
<dbReference type="RefSeq" id="WP_161104275.1">
    <property type="nucleotide sequence ID" value="NZ_JBHLYI010000004.1"/>
</dbReference>
<evidence type="ECO:0000313" key="3">
    <source>
        <dbReference type="EMBL" id="MXQ66086.1"/>
    </source>
</evidence>
<feature type="region of interest" description="Disordered" evidence="1">
    <location>
        <begin position="1"/>
        <end position="32"/>
    </location>
</feature>
<feature type="transmembrane region" description="Helical" evidence="2">
    <location>
        <begin position="34"/>
        <end position="55"/>
    </location>
</feature>
<gene>
    <name evidence="3" type="ORF">GQ466_18875</name>
</gene>
<evidence type="ECO:0000256" key="1">
    <source>
        <dbReference type="SAM" id="MobiDB-lite"/>
    </source>
</evidence>
<proteinExistence type="predicted"/>
<evidence type="ECO:0008006" key="5">
    <source>
        <dbReference type="Google" id="ProtNLM"/>
    </source>
</evidence>
<keyword evidence="2" id="KW-1133">Transmembrane helix</keyword>
<keyword evidence="4" id="KW-1185">Reference proteome</keyword>
<keyword evidence="2" id="KW-0472">Membrane</keyword>
<evidence type="ECO:0000256" key="2">
    <source>
        <dbReference type="SAM" id="Phobius"/>
    </source>
</evidence>
<dbReference type="EMBL" id="WUTW01000003">
    <property type="protein sequence ID" value="MXQ66086.1"/>
    <property type="molecule type" value="Genomic_DNA"/>
</dbReference>
<name>A0A6I4WE09_9ACTN</name>
<organism evidence="3 4">
    <name type="scientific">Actinomadura rayongensis</name>
    <dbReference type="NCBI Taxonomy" id="1429076"/>
    <lineage>
        <taxon>Bacteria</taxon>
        <taxon>Bacillati</taxon>
        <taxon>Actinomycetota</taxon>
        <taxon>Actinomycetes</taxon>
        <taxon>Streptosporangiales</taxon>
        <taxon>Thermomonosporaceae</taxon>
        <taxon>Actinomadura</taxon>
    </lineage>
</organism>
<dbReference type="Proteomes" id="UP000431901">
    <property type="component" value="Unassembled WGS sequence"/>
</dbReference>
<dbReference type="AlphaFoldDB" id="A0A6I4WE09"/>
<feature type="region of interest" description="Disordered" evidence="1">
    <location>
        <begin position="57"/>
        <end position="87"/>
    </location>
</feature>
<accession>A0A6I4WE09</accession>